<dbReference type="Proteomes" id="UP000466187">
    <property type="component" value="Chromosome"/>
</dbReference>
<evidence type="ECO:0000313" key="2">
    <source>
        <dbReference type="EMBL" id="BBZ20249.1"/>
    </source>
</evidence>
<evidence type="ECO:0000256" key="1">
    <source>
        <dbReference type="SAM" id="MobiDB-lite"/>
    </source>
</evidence>
<reference evidence="2 3" key="1">
    <citation type="journal article" date="2019" name="Emerg. Microbes Infect.">
        <title>Comprehensive subspecies identification of 175 nontuberculous mycobacteria species based on 7547 genomic profiles.</title>
        <authorList>
            <person name="Matsumoto Y."/>
            <person name="Kinjo T."/>
            <person name="Motooka D."/>
            <person name="Nabeya D."/>
            <person name="Jung N."/>
            <person name="Uechi K."/>
            <person name="Horii T."/>
            <person name="Iida T."/>
            <person name="Fujita J."/>
            <person name="Nakamura S."/>
        </authorList>
    </citation>
    <scope>NUCLEOTIDE SEQUENCE [LARGE SCALE GENOMIC DNA]</scope>
    <source>
        <strain evidence="2 3">JCM 12688</strain>
    </source>
</reference>
<accession>A0A7I7WRD6</accession>
<proteinExistence type="predicted"/>
<name>A0A7I7WRD6_MYCGU</name>
<dbReference type="KEGG" id="mgad:MGAD_45840"/>
<dbReference type="EMBL" id="AP022608">
    <property type="protein sequence ID" value="BBZ20249.1"/>
    <property type="molecule type" value="Genomic_DNA"/>
</dbReference>
<gene>
    <name evidence="2" type="ORF">MGAD_45840</name>
</gene>
<organism evidence="2 3">
    <name type="scientific">Mycolicibacterium gadium</name>
    <name type="common">Mycobacterium gadium</name>
    <dbReference type="NCBI Taxonomy" id="1794"/>
    <lineage>
        <taxon>Bacteria</taxon>
        <taxon>Bacillati</taxon>
        <taxon>Actinomycetota</taxon>
        <taxon>Actinomycetes</taxon>
        <taxon>Mycobacteriales</taxon>
        <taxon>Mycobacteriaceae</taxon>
        <taxon>Mycolicibacterium</taxon>
    </lineage>
</organism>
<evidence type="ECO:0000313" key="3">
    <source>
        <dbReference type="Proteomes" id="UP000466187"/>
    </source>
</evidence>
<dbReference type="AlphaFoldDB" id="A0A7I7WRD6"/>
<sequence length="67" mass="7221">MHRGFVQGARDAADGTVVVGNPIDLHHLIGVFDALHNTECGNQSGQSRHPLAYTGNQRGVRDDDGLR</sequence>
<feature type="region of interest" description="Disordered" evidence="1">
    <location>
        <begin position="41"/>
        <end position="67"/>
    </location>
</feature>
<protein>
    <submittedName>
        <fullName evidence="2">Uncharacterized protein</fullName>
    </submittedName>
</protein>